<organism evidence="3 4">
    <name type="scientific">Urochloa decumbens</name>
    <dbReference type="NCBI Taxonomy" id="240449"/>
    <lineage>
        <taxon>Eukaryota</taxon>
        <taxon>Viridiplantae</taxon>
        <taxon>Streptophyta</taxon>
        <taxon>Embryophyta</taxon>
        <taxon>Tracheophyta</taxon>
        <taxon>Spermatophyta</taxon>
        <taxon>Magnoliopsida</taxon>
        <taxon>Liliopsida</taxon>
        <taxon>Poales</taxon>
        <taxon>Poaceae</taxon>
        <taxon>PACMAD clade</taxon>
        <taxon>Panicoideae</taxon>
        <taxon>Panicodae</taxon>
        <taxon>Paniceae</taxon>
        <taxon>Melinidinae</taxon>
        <taxon>Urochloa</taxon>
    </lineage>
</organism>
<evidence type="ECO:0000313" key="3">
    <source>
        <dbReference type="EMBL" id="CAL5010896.1"/>
    </source>
</evidence>
<proteinExistence type="predicted"/>
<dbReference type="InterPro" id="IPR001810">
    <property type="entry name" value="F-box_dom"/>
</dbReference>
<dbReference type="PANTHER" id="PTHR34223:SF60">
    <property type="entry name" value="CYTOCHROME C OXIDASE SUBUNIT 5B MITOCHONDRIAL"/>
    <property type="match status" value="1"/>
</dbReference>
<dbReference type="Pfam" id="PF00646">
    <property type="entry name" value="F-box"/>
    <property type="match status" value="1"/>
</dbReference>
<feature type="compositionally biased region" description="Acidic residues" evidence="1">
    <location>
        <begin position="289"/>
        <end position="302"/>
    </location>
</feature>
<dbReference type="InterPro" id="IPR055411">
    <property type="entry name" value="LRR_FXL15/At3g58940/PEG3-like"/>
</dbReference>
<dbReference type="SUPFAM" id="SSF81383">
    <property type="entry name" value="F-box domain"/>
    <property type="match status" value="1"/>
</dbReference>
<sequence length="556" mass="62547">MPQKVTKRWVPLNRPAEASSSSGHSGRGGGGGRGRGRGGGRGGRVELAADRLSALPDALLHHIMSFMKAWDVARTCVLSRRWRNLWASAPCVDIRVGSYSDAPEDFAKFVYRLLLAREDLAPVETLRLRTPGEEDYDFSFDDVRMWIRHAIRRNARVIQLSGHVHQYVELDGADFVSCHLRVLKLSYVDIEDKDLKLMCSRCTSLEQLELKHCEVGGHEIVSASLKSLALIKCKFTKNLSVDAPKLVSLQCILPENWVPLFKNFGALVAGSVMLDDSLLSLEFEKYKEEDEFPQTSDEDDDNDSIHAKRTGKSVFAPDDSDEYISDDWDNFVGDYSGAMKDDYDYGSDINSDTDTYEYSEIAKGIEVSQFENLGGGSDCSKASKYHGSYIINDYKKLGGQNVIHSLSNAQSLRLLGHSGEVVLRRESMSCPIFSNLKTLALGEWCISTGADFDILVLVLQHSPKLEKLFLQLEMSHNIGRPVNPKGGSFACKHLSMVKIRCTKDDPRLHVLAQFFRSNGIPFEKIYVRRSGSFYLRNLKLQREITLDELRECDPYY</sequence>
<dbReference type="Gene3D" id="1.20.1280.50">
    <property type="match status" value="1"/>
</dbReference>
<reference evidence="4" key="1">
    <citation type="submission" date="2024-06" db="EMBL/GenBank/DDBJ databases">
        <authorList>
            <person name="Ryan C."/>
        </authorList>
    </citation>
    <scope>NUCLEOTIDE SEQUENCE [LARGE SCALE GENOMIC DNA]</scope>
</reference>
<gene>
    <name evidence="3" type="ORF">URODEC1_LOCUS70200</name>
</gene>
<dbReference type="Proteomes" id="UP001497457">
    <property type="component" value="Chromosome 28b"/>
</dbReference>
<dbReference type="Pfam" id="PF24758">
    <property type="entry name" value="LRR_At5g56370"/>
    <property type="match status" value="1"/>
</dbReference>
<dbReference type="Gene3D" id="3.80.10.10">
    <property type="entry name" value="Ribonuclease Inhibitor"/>
    <property type="match status" value="1"/>
</dbReference>
<feature type="region of interest" description="Disordered" evidence="1">
    <location>
        <begin position="289"/>
        <end position="313"/>
    </location>
</feature>
<dbReference type="InterPro" id="IPR032675">
    <property type="entry name" value="LRR_dom_sf"/>
</dbReference>
<dbReference type="AlphaFoldDB" id="A0ABC9BZE1"/>
<name>A0ABC9BZE1_9POAL</name>
<feature type="domain" description="F-box" evidence="2">
    <location>
        <begin position="49"/>
        <end position="85"/>
    </location>
</feature>
<evidence type="ECO:0000259" key="2">
    <source>
        <dbReference type="PROSITE" id="PS50181"/>
    </source>
</evidence>
<dbReference type="CDD" id="cd22160">
    <property type="entry name" value="F-box_AtFBL13-like"/>
    <property type="match status" value="1"/>
</dbReference>
<reference evidence="3 4" key="2">
    <citation type="submission" date="2024-10" db="EMBL/GenBank/DDBJ databases">
        <authorList>
            <person name="Ryan C."/>
        </authorList>
    </citation>
    <scope>NUCLEOTIDE SEQUENCE [LARGE SCALE GENOMIC DNA]</scope>
</reference>
<dbReference type="InterPro" id="IPR053197">
    <property type="entry name" value="F-box_SCFL_complex_component"/>
</dbReference>
<dbReference type="InterPro" id="IPR053781">
    <property type="entry name" value="F-box_AtFBL13-like"/>
</dbReference>
<keyword evidence="4" id="KW-1185">Reference proteome</keyword>
<dbReference type="EMBL" id="OZ075138">
    <property type="protein sequence ID" value="CAL5010896.1"/>
    <property type="molecule type" value="Genomic_DNA"/>
</dbReference>
<dbReference type="SUPFAM" id="SSF52047">
    <property type="entry name" value="RNI-like"/>
    <property type="match status" value="1"/>
</dbReference>
<feature type="region of interest" description="Disordered" evidence="1">
    <location>
        <begin position="1"/>
        <end position="44"/>
    </location>
</feature>
<feature type="compositionally biased region" description="Gly residues" evidence="1">
    <location>
        <begin position="25"/>
        <end position="42"/>
    </location>
</feature>
<dbReference type="PROSITE" id="PS50181">
    <property type="entry name" value="FBOX"/>
    <property type="match status" value="1"/>
</dbReference>
<dbReference type="SMART" id="SM00256">
    <property type="entry name" value="FBOX"/>
    <property type="match status" value="1"/>
</dbReference>
<dbReference type="PANTHER" id="PTHR34223">
    <property type="entry name" value="OS11G0201299 PROTEIN"/>
    <property type="match status" value="1"/>
</dbReference>
<dbReference type="InterPro" id="IPR036047">
    <property type="entry name" value="F-box-like_dom_sf"/>
</dbReference>
<protein>
    <recommendedName>
        <fullName evidence="2">F-box domain-containing protein</fullName>
    </recommendedName>
</protein>
<evidence type="ECO:0000256" key="1">
    <source>
        <dbReference type="SAM" id="MobiDB-lite"/>
    </source>
</evidence>
<evidence type="ECO:0000313" key="4">
    <source>
        <dbReference type="Proteomes" id="UP001497457"/>
    </source>
</evidence>
<accession>A0ABC9BZE1</accession>